<protein>
    <recommendedName>
        <fullName evidence="5">HECT domain-containing protein</fullName>
    </recommendedName>
</protein>
<dbReference type="Gene3D" id="3.30.2410.10">
    <property type="entry name" value="Hect, E3 ligase catalytic domain"/>
    <property type="match status" value="1"/>
</dbReference>
<feature type="region of interest" description="Disordered" evidence="4">
    <location>
        <begin position="117"/>
        <end position="158"/>
    </location>
</feature>
<dbReference type="InterPro" id="IPR035983">
    <property type="entry name" value="Hect_E3_ubiquitin_ligase"/>
</dbReference>
<dbReference type="SUPFAM" id="SSF56204">
    <property type="entry name" value="Hect, E3 ligase catalytic domain"/>
    <property type="match status" value="1"/>
</dbReference>
<dbReference type="AlphaFoldDB" id="A0AA47M663"/>
<dbReference type="PROSITE" id="PS50237">
    <property type="entry name" value="HECT"/>
    <property type="match status" value="1"/>
</dbReference>
<evidence type="ECO:0000259" key="5">
    <source>
        <dbReference type="PROSITE" id="PS50237"/>
    </source>
</evidence>
<feature type="domain" description="HECT" evidence="5">
    <location>
        <begin position="658"/>
        <end position="698"/>
    </location>
</feature>
<comment type="caution">
    <text evidence="6">The sequence shown here is derived from an EMBL/GenBank/DDBJ whole genome shotgun (WGS) entry which is preliminary data.</text>
</comment>
<dbReference type="GO" id="GO:0004842">
    <property type="term" value="F:ubiquitin-protein transferase activity"/>
    <property type="evidence" value="ECO:0007669"/>
    <property type="project" value="InterPro"/>
</dbReference>
<accession>A0AA47M663</accession>
<dbReference type="Pfam" id="PF00632">
    <property type="entry name" value="HECT"/>
    <property type="match status" value="1"/>
</dbReference>
<evidence type="ECO:0000256" key="1">
    <source>
        <dbReference type="ARBA" id="ARBA00022679"/>
    </source>
</evidence>
<evidence type="ECO:0000256" key="2">
    <source>
        <dbReference type="ARBA" id="ARBA00022786"/>
    </source>
</evidence>
<dbReference type="InterPro" id="IPR000569">
    <property type="entry name" value="HECT_dom"/>
</dbReference>
<evidence type="ECO:0000256" key="4">
    <source>
        <dbReference type="SAM" id="MobiDB-lite"/>
    </source>
</evidence>
<reference evidence="6" key="1">
    <citation type="journal article" date="2023" name="Front. Mar. Sci.">
        <title>A new Merluccius polli reference genome to investigate the effects of global change in West African waters.</title>
        <authorList>
            <person name="Mateo J.L."/>
            <person name="Blanco-Fernandez C."/>
            <person name="Garcia-Vazquez E."/>
            <person name="Machado-Schiaffino G."/>
        </authorList>
    </citation>
    <scope>NUCLEOTIDE SEQUENCE</scope>
    <source>
        <strain evidence="6">C29</strain>
        <tissue evidence="6">Fin</tissue>
    </source>
</reference>
<evidence type="ECO:0000313" key="6">
    <source>
        <dbReference type="EMBL" id="KAK0134310.1"/>
    </source>
</evidence>
<proteinExistence type="predicted"/>
<keyword evidence="2 3" id="KW-0833">Ubl conjugation pathway</keyword>
<feature type="active site" description="Glycyl thioester intermediate" evidence="3">
    <location>
        <position position="664"/>
    </location>
</feature>
<organism evidence="6 7">
    <name type="scientific">Merluccius polli</name>
    <name type="common">Benguela hake</name>
    <name type="synonym">Merluccius cadenati</name>
    <dbReference type="NCBI Taxonomy" id="89951"/>
    <lineage>
        <taxon>Eukaryota</taxon>
        <taxon>Metazoa</taxon>
        <taxon>Chordata</taxon>
        <taxon>Craniata</taxon>
        <taxon>Vertebrata</taxon>
        <taxon>Euteleostomi</taxon>
        <taxon>Actinopterygii</taxon>
        <taxon>Neopterygii</taxon>
        <taxon>Teleostei</taxon>
        <taxon>Neoteleostei</taxon>
        <taxon>Acanthomorphata</taxon>
        <taxon>Zeiogadaria</taxon>
        <taxon>Gadariae</taxon>
        <taxon>Gadiformes</taxon>
        <taxon>Gadoidei</taxon>
        <taxon>Merlucciidae</taxon>
        <taxon>Merluccius</taxon>
    </lineage>
</organism>
<keyword evidence="7" id="KW-1185">Reference proteome</keyword>
<evidence type="ECO:0000256" key="3">
    <source>
        <dbReference type="PROSITE-ProRule" id="PRU00104"/>
    </source>
</evidence>
<sequence>METALIRAGNVNKSQVLVGEGEGEGERAHRSILREEDVEPAVALAKATADMRAENNAVIGPRQGVETQCSGAFKHFYSKTKIIQLLSLACAFAKRPGPEKDVESVARNLVTLIQQSLGGSSEGRRASAPTAATDFNPSPRAAPLFSPPSRPATTSVSSEMQRSFPGLFRGKRRFATPSRTITCKLQCFQFYVLPCPATVTPKGDEELRFCQAGLGMRMVSLPEDAAHDQISEVLYHEYPKLQNLKGSWMFYKAAGGSGRRRLTVVTPQDQDSNSDVEYVSVNNLSADDTDVVTATTSTSSSDMNTCSTAASSSMASCPICSQLYPMHSLEMHASFCGESISDVNGNTVAPFPQRTATSTSGDWKTVADPKRAVWLFTQEVLTNKNGSEENHFSVDLRKDQEEQDRSYVSFYKRRNVEWASPLTCTLEGDAAVGLGVNRHVMSTMMLKMRTGFQLQLGNGGVTKIFEGQSDHLVPANSAVMVESELFLMAGRMMGHCFLYGGPGFPGLSPAITHVLCGGSIDTATVTIEDCPDLDIRETIQLVLGRSAKQMKQLRKGLKETGIWPLLSNRADVVKLLFPSEKEAEITPQMIIAYITWPKLNPESDDDDDEDVSVEAVTRVMAYFRTFIENDHLKNLLRFWVGWEVPPKELIVKVASGLLPRALTCFETIKLPHHYTTYKDFESDLVAAVSTCNTGFGLV</sequence>
<dbReference type="EMBL" id="JAOPHQ010005715">
    <property type="protein sequence ID" value="KAK0134310.1"/>
    <property type="molecule type" value="Genomic_DNA"/>
</dbReference>
<name>A0AA47M663_MERPO</name>
<keyword evidence="1" id="KW-0808">Transferase</keyword>
<gene>
    <name evidence="6" type="ORF">N1851_030131</name>
</gene>
<evidence type="ECO:0000313" key="7">
    <source>
        <dbReference type="Proteomes" id="UP001174136"/>
    </source>
</evidence>
<dbReference type="Proteomes" id="UP001174136">
    <property type="component" value="Unassembled WGS sequence"/>
</dbReference>